<dbReference type="GO" id="GO:0000166">
    <property type="term" value="F:nucleotide binding"/>
    <property type="evidence" value="ECO:0007669"/>
    <property type="project" value="InterPro"/>
</dbReference>
<dbReference type="InterPro" id="IPR051450">
    <property type="entry name" value="Gfo/Idh/MocA_Oxidoreductases"/>
</dbReference>
<dbReference type="Gene3D" id="3.30.360.10">
    <property type="entry name" value="Dihydrodipicolinate Reductase, domain 2"/>
    <property type="match status" value="1"/>
</dbReference>
<dbReference type="SUPFAM" id="SSF55347">
    <property type="entry name" value="Glyceraldehyde-3-phosphate dehydrogenase-like, C-terminal domain"/>
    <property type="match status" value="1"/>
</dbReference>
<dbReference type="Pfam" id="PF22725">
    <property type="entry name" value="GFO_IDH_MocA_C3"/>
    <property type="match status" value="1"/>
</dbReference>
<evidence type="ECO:0000313" key="4">
    <source>
        <dbReference type="Proteomes" id="UP000199584"/>
    </source>
</evidence>
<dbReference type="Proteomes" id="UP000199584">
    <property type="component" value="Unassembled WGS sequence"/>
</dbReference>
<protein>
    <submittedName>
        <fullName evidence="3">Predicted dehydrogenase</fullName>
    </submittedName>
</protein>
<dbReference type="OrthoDB" id="9815825at2"/>
<dbReference type="SUPFAM" id="SSF51735">
    <property type="entry name" value="NAD(P)-binding Rossmann-fold domains"/>
    <property type="match status" value="1"/>
</dbReference>
<dbReference type="InterPro" id="IPR055170">
    <property type="entry name" value="GFO_IDH_MocA-like_dom"/>
</dbReference>
<dbReference type="RefSeq" id="WP_092485754.1">
    <property type="nucleotide sequence ID" value="NZ_FOYM01000026.1"/>
</dbReference>
<organism evidence="3 4">
    <name type="scientific">Desulfoscipio geothermicus DSM 3669</name>
    <dbReference type="NCBI Taxonomy" id="1121426"/>
    <lineage>
        <taxon>Bacteria</taxon>
        <taxon>Bacillati</taxon>
        <taxon>Bacillota</taxon>
        <taxon>Clostridia</taxon>
        <taxon>Eubacteriales</taxon>
        <taxon>Desulfallaceae</taxon>
        <taxon>Desulfoscipio</taxon>
    </lineage>
</organism>
<dbReference type="PANTHER" id="PTHR43377">
    <property type="entry name" value="BILIVERDIN REDUCTASE A"/>
    <property type="match status" value="1"/>
</dbReference>
<name>A0A1I6E4X8_9FIRM</name>
<evidence type="ECO:0000259" key="2">
    <source>
        <dbReference type="Pfam" id="PF22725"/>
    </source>
</evidence>
<dbReference type="AlphaFoldDB" id="A0A1I6E4X8"/>
<reference evidence="4" key="1">
    <citation type="submission" date="2016-10" db="EMBL/GenBank/DDBJ databases">
        <authorList>
            <person name="Varghese N."/>
            <person name="Submissions S."/>
        </authorList>
    </citation>
    <scope>NUCLEOTIDE SEQUENCE [LARGE SCALE GENOMIC DNA]</scope>
    <source>
        <strain evidence="4">DSM 3669</strain>
    </source>
</reference>
<dbReference type="InterPro" id="IPR036291">
    <property type="entry name" value="NAD(P)-bd_dom_sf"/>
</dbReference>
<sequence>MEKLKVGIIGTGMAFERLHYPAYQELADKYEIVALCDPVPEKTRPWAQRLGLGEDAIYTDYRPLLTRGDINVFDIMVPIEQNFSVTEDVARAIAFQPHRAIICEKPLASNYEQARAHAELPRRYGVPIMIAENYRYNEEIKMIRAMVQEKKIGDVVYFIQNRVTCFPEEMLKNKFAREEWRQHPVFHGGVILDTGVHDIAALRCIFGAVDRLQAFGVPQDDDFAPYAVVNVNMRFKSGVTGQFTFYSAGKEMQRPLIGLRIFGTSGMIYWEERDCGTVNVAYNDGGSEQIPYRPQRGYYNELLNLYNFMMDKEPIEVTPEMEYGDAKTILDILRSIREDSIISVDKNNDFIPAYISAQQPVHFEFHHVKWQ</sequence>
<evidence type="ECO:0000259" key="1">
    <source>
        <dbReference type="Pfam" id="PF01408"/>
    </source>
</evidence>
<dbReference type="STRING" id="39060.SAMN05660706_12612"/>
<dbReference type="InterPro" id="IPR000683">
    <property type="entry name" value="Gfo/Idh/MocA-like_OxRdtase_N"/>
</dbReference>
<keyword evidence="4" id="KW-1185">Reference proteome</keyword>
<evidence type="ECO:0000313" key="3">
    <source>
        <dbReference type="EMBL" id="SFR12810.1"/>
    </source>
</evidence>
<accession>A0A1I6E4X8</accession>
<dbReference type="Pfam" id="PF01408">
    <property type="entry name" value="GFO_IDH_MocA"/>
    <property type="match status" value="1"/>
</dbReference>
<feature type="domain" description="Gfo/Idh/MocA-like oxidoreductase N-terminal" evidence="1">
    <location>
        <begin position="4"/>
        <end position="130"/>
    </location>
</feature>
<gene>
    <name evidence="3" type="ORF">SAMN05660706_12612</name>
</gene>
<dbReference type="EMBL" id="FOYM01000026">
    <property type="protein sequence ID" value="SFR12810.1"/>
    <property type="molecule type" value="Genomic_DNA"/>
</dbReference>
<dbReference type="Gene3D" id="3.40.50.720">
    <property type="entry name" value="NAD(P)-binding Rossmann-like Domain"/>
    <property type="match status" value="1"/>
</dbReference>
<proteinExistence type="predicted"/>
<dbReference type="PANTHER" id="PTHR43377:SF1">
    <property type="entry name" value="BILIVERDIN REDUCTASE A"/>
    <property type="match status" value="1"/>
</dbReference>
<feature type="domain" description="GFO/IDH/MocA-like oxidoreductase" evidence="2">
    <location>
        <begin position="142"/>
        <end position="268"/>
    </location>
</feature>